<protein>
    <recommendedName>
        <fullName evidence="3">Restriction endonuclease type IV Mrr domain-containing protein</fullName>
    </recommendedName>
</protein>
<proteinExistence type="predicted"/>
<dbReference type="EMBL" id="AAWS01000026">
    <property type="protein sequence ID" value="EAY27177.1"/>
    <property type="molecule type" value="Genomic_DNA"/>
</dbReference>
<evidence type="ECO:0000313" key="1">
    <source>
        <dbReference type="EMBL" id="EAY27177.1"/>
    </source>
</evidence>
<dbReference type="Proteomes" id="UP000004095">
    <property type="component" value="Unassembled WGS sequence"/>
</dbReference>
<keyword evidence="2" id="KW-1185">Reference proteome</keyword>
<evidence type="ECO:0008006" key="3">
    <source>
        <dbReference type="Google" id="ProtNLM"/>
    </source>
</evidence>
<accession>A1ZR88</accession>
<dbReference type="AlphaFoldDB" id="A1ZR88"/>
<comment type="caution">
    <text evidence="1">The sequence shown here is derived from an EMBL/GenBank/DDBJ whole genome shotgun (WGS) entry which is preliminary data.</text>
</comment>
<dbReference type="RefSeq" id="WP_004156282.1">
    <property type="nucleotide sequence ID" value="NZ_AAWS01000026.1"/>
</dbReference>
<organism evidence="1 2">
    <name type="scientific">Microscilla marina ATCC 23134</name>
    <dbReference type="NCBI Taxonomy" id="313606"/>
    <lineage>
        <taxon>Bacteria</taxon>
        <taxon>Pseudomonadati</taxon>
        <taxon>Bacteroidota</taxon>
        <taxon>Cytophagia</taxon>
        <taxon>Cytophagales</taxon>
        <taxon>Microscillaceae</taxon>
        <taxon>Microscilla</taxon>
    </lineage>
</organism>
<reference evidence="1 2" key="1">
    <citation type="submission" date="2007-01" db="EMBL/GenBank/DDBJ databases">
        <authorList>
            <person name="Haygood M."/>
            <person name="Podell S."/>
            <person name="Anderson C."/>
            <person name="Hopkinson B."/>
            <person name="Roe K."/>
            <person name="Barbeau K."/>
            <person name="Gaasterland T."/>
            <person name="Ferriera S."/>
            <person name="Johnson J."/>
            <person name="Kravitz S."/>
            <person name="Beeson K."/>
            <person name="Sutton G."/>
            <person name="Rogers Y.-H."/>
            <person name="Friedman R."/>
            <person name="Frazier M."/>
            <person name="Venter J.C."/>
        </authorList>
    </citation>
    <scope>NUCLEOTIDE SEQUENCE [LARGE SCALE GENOMIC DNA]</scope>
    <source>
        <strain evidence="1 2">ATCC 23134</strain>
    </source>
</reference>
<sequence>MWIQAVMLLGISAVITFYFLNQYEQSKKLPSPKNVLQLMQKLQPSEKKFGKASEKQIEQWLAKKMRHYFDDVETQISMGGREKIDLDVGNGKVGIELKLARKLKSRNEVNRLIGQTTMYKNRKYNQNNLIILLVENTQTYEQPHVQELKQIIEKEALFFYMKLT</sequence>
<evidence type="ECO:0000313" key="2">
    <source>
        <dbReference type="Proteomes" id="UP000004095"/>
    </source>
</evidence>
<gene>
    <name evidence="1" type="ORF">M23134_08451</name>
</gene>
<dbReference type="OrthoDB" id="9884103at2"/>
<name>A1ZR88_MICM2</name>